<gene>
    <name evidence="4" type="ORF">FDP41_007503</name>
</gene>
<evidence type="ECO:0000313" key="4">
    <source>
        <dbReference type="EMBL" id="KAF0984326.1"/>
    </source>
</evidence>
<feature type="transmembrane region" description="Helical" evidence="3">
    <location>
        <begin position="408"/>
        <end position="430"/>
    </location>
</feature>
<reference evidence="4 5" key="1">
    <citation type="journal article" date="2019" name="Sci. Rep.">
        <title>Nanopore sequencing improves the draft genome of the human pathogenic amoeba Naegleria fowleri.</title>
        <authorList>
            <person name="Liechti N."/>
            <person name="Schurch N."/>
            <person name="Bruggmann R."/>
            <person name="Wittwer M."/>
        </authorList>
    </citation>
    <scope>NUCLEOTIDE SEQUENCE [LARGE SCALE GENOMIC DNA]</scope>
    <source>
        <strain evidence="4 5">ATCC 30894</strain>
    </source>
</reference>
<dbReference type="Proteomes" id="UP000444721">
    <property type="component" value="Unassembled WGS sequence"/>
</dbReference>
<dbReference type="VEuPathDB" id="AmoebaDB:NF0001680"/>
<dbReference type="EMBL" id="VFQX01000003">
    <property type="protein sequence ID" value="KAF0984326.1"/>
    <property type="molecule type" value="Genomic_DNA"/>
</dbReference>
<dbReference type="VEuPathDB" id="AmoebaDB:NfTy_003580"/>
<evidence type="ECO:0000256" key="2">
    <source>
        <dbReference type="SAM" id="MobiDB-lite"/>
    </source>
</evidence>
<dbReference type="VEuPathDB" id="AmoebaDB:FDP41_007503"/>
<feature type="coiled-coil region" evidence="1">
    <location>
        <begin position="271"/>
        <end position="362"/>
    </location>
</feature>
<feature type="region of interest" description="Disordered" evidence="2">
    <location>
        <begin position="1"/>
        <end position="26"/>
    </location>
</feature>
<dbReference type="AlphaFoldDB" id="A0A6A5C986"/>
<feature type="coiled-coil region" evidence="1">
    <location>
        <begin position="155"/>
        <end position="227"/>
    </location>
</feature>
<name>A0A6A5C986_NAEFO</name>
<organism evidence="4 5">
    <name type="scientific">Naegleria fowleri</name>
    <name type="common">Brain eating amoeba</name>
    <dbReference type="NCBI Taxonomy" id="5763"/>
    <lineage>
        <taxon>Eukaryota</taxon>
        <taxon>Discoba</taxon>
        <taxon>Heterolobosea</taxon>
        <taxon>Tetramitia</taxon>
        <taxon>Eutetramitia</taxon>
        <taxon>Vahlkampfiidae</taxon>
        <taxon>Naegleria</taxon>
    </lineage>
</organism>
<keyword evidence="5" id="KW-1185">Reference proteome</keyword>
<evidence type="ECO:0000256" key="3">
    <source>
        <dbReference type="SAM" id="Phobius"/>
    </source>
</evidence>
<evidence type="ECO:0000256" key="1">
    <source>
        <dbReference type="SAM" id="Coils"/>
    </source>
</evidence>
<keyword evidence="3" id="KW-0472">Membrane</keyword>
<protein>
    <submittedName>
        <fullName evidence="4">Uncharacterized protein</fullName>
    </submittedName>
</protein>
<dbReference type="GeneID" id="68114721"/>
<dbReference type="RefSeq" id="XP_044569039.1">
    <property type="nucleotide sequence ID" value="XM_044711256.1"/>
</dbReference>
<accession>A0A6A5C986</accession>
<sequence length="443" mass="51458">MSQPPFSFEHGKEEEHDFKVNTSRSSSTTFINEDITEKEFSKSSRSQTFEIYDQLLMVCEQTGPIFEIGLDENNDDEDIECRYHQNTSDSCVEMQDHDDQVTDLKEMNAEELFENNQALNTQQSDEIQNVSSNEMESTSPISLREDEWIPIRIQLNSLQQQVSDYQTEMNGVKEQVQNHKQTCQELSSTILSAIQKIEIVIVFHEEMKCMKNSMAELKASLQTLGNEQATFNTQLETTCLKVESLSNSLKFIQEDISPHDNEISKDMTIKLNILIQEKDELLKQLQQLKDENSQQYETLKMVQENVLQTKNVTEESISNIQSELQLTKHEMNSQIESFQKEIHSNKENMMELRESLNTCQKESSYAIDHDTLLQFQTLQKDHGELRTFTQRLEQELKESNRQIAQLKLFIMIMLAILVVLMAIPVMRVVVNNRDILNLGHPWI</sequence>
<feature type="compositionally biased region" description="Basic and acidic residues" evidence="2">
    <location>
        <begin position="9"/>
        <end position="19"/>
    </location>
</feature>
<comment type="caution">
    <text evidence="4">The sequence shown here is derived from an EMBL/GenBank/DDBJ whole genome shotgun (WGS) entry which is preliminary data.</text>
</comment>
<keyword evidence="3" id="KW-1133">Transmembrane helix</keyword>
<keyword evidence="1" id="KW-0175">Coiled coil</keyword>
<keyword evidence="3" id="KW-0812">Transmembrane</keyword>
<proteinExistence type="predicted"/>
<dbReference type="OrthoDB" id="10601493at2759"/>
<evidence type="ECO:0000313" key="5">
    <source>
        <dbReference type="Proteomes" id="UP000444721"/>
    </source>
</evidence>